<dbReference type="AlphaFoldDB" id="A0A1B7MXR3"/>
<feature type="transmembrane region" description="Helical" evidence="1">
    <location>
        <begin position="89"/>
        <end position="110"/>
    </location>
</feature>
<feature type="transmembrane region" description="Helical" evidence="1">
    <location>
        <begin position="117"/>
        <end position="133"/>
    </location>
</feature>
<keyword evidence="1" id="KW-0812">Transmembrane</keyword>
<gene>
    <name evidence="2" type="ORF">K503DRAFT_771582</name>
</gene>
<keyword evidence="1" id="KW-0472">Membrane</keyword>
<dbReference type="OrthoDB" id="2670556at2759"/>
<reference evidence="2 3" key="1">
    <citation type="submission" date="2016-06" db="EMBL/GenBank/DDBJ databases">
        <title>Comparative genomics of the ectomycorrhizal sister species Rhizopogon vinicolor and Rhizopogon vesiculosus (Basidiomycota: Boletales) reveals a divergence of the mating type B locus.</title>
        <authorList>
            <consortium name="DOE Joint Genome Institute"/>
            <person name="Mujic A.B."/>
            <person name="Kuo A."/>
            <person name="Tritt A."/>
            <person name="Lipzen A."/>
            <person name="Chen C."/>
            <person name="Johnson J."/>
            <person name="Sharma A."/>
            <person name="Barry K."/>
            <person name="Grigoriev I.V."/>
            <person name="Spatafora J.W."/>
        </authorList>
    </citation>
    <scope>NUCLEOTIDE SEQUENCE [LARGE SCALE GENOMIC DNA]</scope>
    <source>
        <strain evidence="2 3">AM-OR11-026</strain>
    </source>
</reference>
<evidence type="ECO:0000256" key="1">
    <source>
        <dbReference type="SAM" id="Phobius"/>
    </source>
</evidence>
<protein>
    <submittedName>
        <fullName evidence="2">Uncharacterized protein</fullName>
    </submittedName>
</protein>
<accession>A0A1B7MXR3</accession>
<organism evidence="2 3">
    <name type="scientific">Rhizopogon vinicolor AM-OR11-026</name>
    <dbReference type="NCBI Taxonomy" id="1314800"/>
    <lineage>
        <taxon>Eukaryota</taxon>
        <taxon>Fungi</taxon>
        <taxon>Dikarya</taxon>
        <taxon>Basidiomycota</taxon>
        <taxon>Agaricomycotina</taxon>
        <taxon>Agaricomycetes</taxon>
        <taxon>Agaricomycetidae</taxon>
        <taxon>Boletales</taxon>
        <taxon>Suillineae</taxon>
        <taxon>Rhizopogonaceae</taxon>
        <taxon>Rhizopogon</taxon>
    </lineage>
</organism>
<dbReference type="EMBL" id="KV448356">
    <property type="protein sequence ID" value="OAX37377.1"/>
    <property type="molecule type" value="Genomic_DNA"/>
</dbReference>
<evidence type="ECO:0000313" key="2">
    <source>
        <dbReference type="EMBL" id="OAX37377.1"/>
    </source>
</evidence>
<feature type="transmembrane region" description="Helical" evidence="1">
    <location>
        <begin position="47"/>
        <end position="69"/>
    </location>
</feature>
<keyword evidence="1" id="KW-1133">Transmembrane helix</keyword>
<name>A0A1B7MXR3_9AGAM</name>
<dbReference type="InParanoid" id="A0A1B7MXR3"/>
<sequence length="190" mass="21799">MLGLANIDTVFRLKPTLPLDGCNLICSKFVSFLLSPLKLAKLANITVLRPILFILFQLCSFIILLRPIFDITLNKLGQASRWTLFCYSPQNLIALLKLLTLALTAAVVYNPGAIAKSLAFIYAVSIVAMRLIMRLLMRAGWLVFKFITLLVRFVFRVCLRRFKSRRKYGHKSSYWAISLDVRQPHIHEFH</sequence>
<feature type="transmembrane region" description="Helical" evidence="1">
    <location>
        <begin position="139"/>
        <end position="159"/>
    </location>
</feature>
<dbReference type="Proteomes" id="UP000092154">
    <property type="component" value="Unassembled WGS sequence"/>
</dbReference>
<evidence type="ECO:0000313" key="3">
    <source>
        <dbReference type="Proteomes" id="UP000092154"/>
    </source>
</evidence>
<proteinExistence type="predicted"/>
<keyword evidence="3" id="KW-1185">Reference proteome</keyword>